<dbReference type="Pfam" id="PF00582">
    <property type="entry name" value="Usp"/>
    <property type="match status" value="2"/>
</dbReference>
<name>A0A1M7UZH3_9ACTN</name>
<evidence type="ECO:0000256" key="2">
    <source>
        <dbReference type="ARBA" id="ARBA00022741"/>
    </source>
</evidence>
<dbReference type="Proteomes" id="UP000184428">
    <property type="component" value="Unassembled WGS sequence"/>
</dbReference>
<evidence type="ECO:0000313" key="5">
    <source>
        <dbReference type="EMBL" id="SHN88369.1"/>
    </source>
</evidence>
<dbReference type="RefSeq" id="WP_083606527.1">
    <property type="nucleotide sequence ID" value="NZ_FRDM01000044.1"/>
</dbReference>
<dbReference type="SUPFAM" id="SSF52402">
    <property type="entry name" value="Adenine nucleotide alpha hydrolases-like"/>
    <property type="match status" value="2"/>
</dbReference>
<keyword evidence="2" id="KW-0547">Nucleotide-binding</keyword>
<feature type="domain" description="UspA" evidence="4">
    <location>
        <begin position="15"/>
        <end position="150"/>
    </location>
</feature>
<dbReference type="InterPro" id="IPR006016">
    <property type="entry name" value="UspA"/>
</dbReference>
<sequence length="316" mass="32387">MTGTGSAAPHSDLPVVVGVDGSRDATAAARLGAREAAFRSAPLRLVLAFPWAQGDRIPAPEGFDAWAVLRASADFVLGSLEAMAREEAPGLRVESRLADGPAVDVLVAESETAQLLCVGSTSTGGVGDLLLGSTASAVVRLSRCPVLVVPQRPGTAVSERSGVVVGLDGTSDDDPVLAFALRAAADRSTELVAVHTWEHMAPGPVGLLADPLMGDTAARRRAEALLTDSLDRAGVTDVPVRRVVEPGRPAEALLAVATTAQLLVVGHRHRRGGALGVLRSVTNAVLHRAACPVAVVPLPARADRAVASVTAPAGRR</sequence>
<dbReference type="InterPro" id="IPR014729">
    <property type="entry name" value="Rossmann-like_a/b/a_fold"/>
</dbReference>
<evidence type="ECO:0000256" key="3">
    <source>
        <dbReference type="ARBA" id="ARBA00022840"/>
    </source>
</evidence>
<dbReference type="PANTHER" id="PTHR46268">
    <property type="entry name" value="STRESS RESPONSE PROTEIN NHAX"/>
    <property type="match status" value="1"/>
</dbReference>
<accession>A0A1M7UZH3</accession>
<evidence type="ECO:0000259" key="4">
    <source>
        <dbReference type="Pfam" id="PF00582"/>
    </source>
</evidence>
<keyword evidence="3" id="KW-0067">ATP-binding</keyword>
<dbReference type="PRINTS" id="PR01438">
    <property type="entry name" value="UNVRSLSTRESS"/>
</dbReference>
<evidence type="ECO:0000313" key="6">
    <source>
        <dbReference type="Proteomes" id="UP000184428"/>
    </source>
</evidence>
<dbReference type="PANTHER" id="PTHR46268:SF27">
    <property type="entry name" value="UNIVERSAL STRESS PROTEIN RV2623"/>
    <property type="match status" value="1"/>
</dbReference>
<comment type="similarity">
    <text evidence="1">Belongs to the universal stress protein A family.</text>
</comment>
<dbReference type="GO" id="GO:0005524">
    <property type="term" value="F:ATP binding"/>
    <property type="evidence" value="ECO:0007669"/>
    <property type="project" value="UniProtKB-KW"/>
</dbReference>
<dbReference type="AlphaFoldDB" id="A0A1M7UZH3"/>
<reference evidence="5 6" key="1">
    <citation type="submission" date="2016-12" db="EMBL/GenBank/DDBJ databases">
        <authorList>
            <person name="Song W.-J."/>
            <person name="Kurnit D.M."/>
        </authorList>
    </citation>
    <scope>NUCLEOTIDE SEQUENCE [LARGE SCALE GENOMIC DNA]</scope>
    <source>
        <strain evidence="5 6">DSM 43162</strain>
    </source>
</reference>
<dbReference type="EMBL" id="FRDM01000044">
    <property type="protein sequence ID" value="SHN88369.1"/>
    <property type="molecule type" value="Genomic_DNA"/>
</dbReference>
<proteinExistence type="inferred from homology"/>
<protein>
    <submittedName>
        <fullName evidence="5">Nucleotide-binding universal stress protein, UspA family</fullName>
    </submittedName>
</protein>
<dbReference type="OrthoDB" id="3404132at2"/>
<evidence type="ECO:0000256" key="1">
    <source>
        <dbReference type="ARBA" id="ARBA00008791"/>
    </source>
</evidence>
<dbReference type="InterPro" id="IPR006015">
    <property type="entry name" value="Universal_stress_UspA"/>
</dbReference>
<gene>
    <name evidence="5" type="ORF">SAMN05660350_04480</name>
</gene>
<dbReference type="Gene3D" id="3.40.50.620">
    <property type="entry name" value="HUPs"/>
    <property type="match status" value="2"/>
</dbReference>
<organism evidence="5 6">
    <name type="scientific">Geodermatophilus obscurus</name>
    <dbReference type="NCBI Taxonomy" id="1861"/>
    <lineage>
        <taxon>Bacteria</taxon>
        <taxon>Bacillati</taxon>
        <taxon>Actinomycetota</taxon>
        <taxon>Actinomycetes</taxon>
        <taxon>Geodermatophilales</taxon>
        <taxon>Geodermatophilaceae</taxon>
        <taxon>Geodermatophilus</taxon>
    </lineage>
</organism>
<feature type="domain" description="UspA" evidence="4">
    <location>
        <begin position="163"/>
        <end position="297"/>
    </location>
</feature>